<keyword evidence="3" id="KW-1185">Reference proteome</keyword>
<sequence length="1077" mass="121085">MSTRSSTRNLFPPLEDPKRTIRRRALVDPNLLNNFEEINMAANENGDDGLPPAGAGLPVPDLRTMEELCQPSLNGRGGPIAPIAIQATNFGLKNDMIQQVQNSCPFRGPGDDANKHLDKFLHVTQSMKVNGVSDDALRLYLFPYSLQHRAAEWFDRLPRNSITTFDQMAKIFLGKYFPPSMVTKLRNDITNFRQEPDESLFEAWERYNLSIDRCPNHNMLPMTQIDTFYNGLTLRHRNTINAAAGGTFMKRRPEECYDLIENMTAHHNDWDTLAQRSESSSSITSSNPEIVALKLKMAEINKNLMKMLQTNQQVNSVTSSCETCGGPHAYNDCPATVGQTQNVMQSKARFGWFNAKSKKMRKSMLKQEFSEFRIREVEELHKGYDRMQKILSQLNQLKAKPEVALTLKTKGGLELLSFDDLYYKLKTLEVDIKGYSTFSSSQSAGPSHSAFIGKIGSGGDGLKMENAMLSVSTRRRSNVKVTSKEATLQRMQGQREEMQAEIFLIKIQEIGKKEEDSKLEHLIHWLIRTKHDDQSDGVLLLHYVFGYDCGCDTEDAIEEGAAKIYNLITRADTKEASTAGDAGEFALMGVTSKALVNTMTLPIVILVDISEPSSIGFHLLVHTLLVYPHLSEAEIESNVGTPIQEPIIVQDLPSFSCNSSDKNENTSRTSCNKNGYFNKKAGHFRKNASSVSKLCFDLYIVGIMLIIKSVCPQDVLLRTGQSKHSPVDYKTSSTGKHKVLHQFLLENPYSDAEDEGIFDSGCSRSMTGNMERLDDFQEFQGGKVTFGGGKGTTTIQLVLHLHICDKKNIVLFIDTDCLVLSKDFMLPDEVWWQANTKLLYVAAVMLWLPFHLKLSNPMQLLAALLPQDQEGAGVGVETVTSCPPPTIKPNPSLWPEPDQPRDHLSYTLRQQIPLHLHHLHQGPLKLPLFTLVRRVNSLKRSLQGTLEVVLRICGGTSWSESQAMGGKIKTKKRKTTQYGFRTAYKNTHGVYLKDSYTGKRMSSTDLELEHKAYWALKHVIFDILTAAVITRKFQLNEDSRNFEASRAVVLSLRCEELSTSQLHFGLKYHLNILIQSV</sequence>
<dbReference type="Pfam" id="PF03732">
    <property type="entry name" value="Retrotrans_gag"/>
    <property type="match status" value="1"/>
</dbReference>
<organism evidence="2 3">
    <name type="scientific">Tanacetum coccineum</name>
    <dbReference type="NCBI Taxonomy" id="301880"/>
    <lineage>
        <taxon>Eukaryota</taxon>
        <taxon>Viridiplantae</taxon>
        <taxon>Streptophyta</taxon>
        <taxon>Embryophyta</taxon>
        <taxon>Tracheophyta</taxon>
        <taxon>Spermatophyta</taxon>
        <taxon>Magnoliopsida</taxon>
        <taxon>eudicotyledons</taxon>
        <taxon>Gunneridae</taxon>
        <taxon>Pentapetalae</taxon>
        <taxon>asterids</taxon>
        <taxon>campanulids</taxon>
        <taxon>Asterales</taxon>
        <taxon>Asteraceae</taxon>
        <taxon>Asteroideae</taxon>
        <taxon>Anthemideae</taxon>
        <taxon>Anthemidinae</taxon>
        <taxon>Tanacetum</taxon>
    </lineage>
</organism>
<evidence type="ECO:0000313" key="3">
    <source>
        <dbReference type="Proteomes" id="UP001151760"/>
    </source>
</evidence>
<protein>
    <submittedName>
        <fullName evidence="2">Reverse transcriptase domain-containing protein</fullName>
    </submittedName>
</protein>
<dbReference type="EMBL" id="BQNB010019383">
    <property type="protein sequence ID" value="GJT84720.1"/>
    <property type="molecule type" value="Genomic_DNA"/>
</dbReference>
<name>A0ABQ5HBN1_9ASTR</name>
<evidence type="ECO:0000313" key="2">
    <source>
        <dbReference type="EMBL" id="GJT84720.1"/>
    </source>
</evidence>
<dbReference type="InterPro" id="IPR005162">
    <property type="entry name" value="Retrotrans_gag_dom"/>
</dbReference>
<dbReference type="PANTHER" id="PTHR33223:SF11">
    <property type="entry name" value="ELEMENT PROTEIN, PUTATIVE-RELATED"/>
    <property type="match status" value="1"/>
</dbReference>
<dbReference type="Proteomes" id="UP001151760">
    <property type="component" value="Unassembled WGS sequence"/>
</dbReference>
<proteinExistence type="predicted"/>
<keyword evidence="2" id="KW-0808">Transferase</keyword>
<evidence type="ECO:0000259" key="1">
    <source>
        <dbReference type="Pfam" id="PF03732"/>
    </source>
</evidence>
<accession>A0ABQ5HBN1</accession>
<feature type="domain" description="Retrotransposon gag" evidence="1">
    <location>
        <begin position="141"/>
        <end position="233"/>
    </location>
</feature>
<dbReference type="PANTHER" id="PTHR33223">
    <property type="entry name" value="CCHC-TYPE DOMAIN-CONTAINING PROTEIN"/>
    <property type="match status" value="1"/>
</dbReference>
<keyword evidence="2" id="KW-0695">RNA-directed DNA polymerase</keyword>
<keyword evidence="2" id="KW-0548">Nucleotidyltransferase</keyword>
<dbReference type="GO" id="GO:0003964">
    <property type="term" value="F:RNA-directed DNA polymerase activity"/>
    <property type="evidence" value="ECO:0007669"/>
    <property type="project" value="UniProtKB-KW"/>
</dbReference>
<reference evidence="2" key="2">
    <citation type="submission" date="2022-01" db="EMBL/GenBank/DDBJ databases">
        <authorList>
            <person name="Yamashiro T."/>
            <person name="Shiraishi A."/>
            <person name="Satake H."/>
            <person name="Nakayama K."/>
        </authorList>
    </citation>
    <scope>NUCLEOTIDE SEQUENCE</scope>
</reference>
<gene>
    <name evidence="2" type="ORF">Tco_1066437</name>
</gene>
<comment type="caution">
    <text evidence="2">The sequence shown here is derived from an EMBL/GenBank/DDBJ whole genome shotgun (WGS) entry which is preliminary data.</text>
</comment>
<reference evidence="2" key="1">
    <citation type="journal article" date="2022" name="Int. J. Mol. Sci.">
        <title>Draft Genome of Tanacetum Coccineum: Genomic Comparison of Closely Related Tanacetum-Family Plants.</title>
        <authorList>
            <person name="Yamashiro T."/>
            <person name="Shiraishi A."/>
            <person name="Nakayama K."/>
            <person name="Satake H."/>
        </authorList>
    </citation>
    <scope>NUCLEOTIDE SEQUENCE</scope>
</reference>